<proteinExistence type="predicted"/>
<dbReference type="STRING" id="641691.SAMN05421636_1045"/>
<dbReference type="Proteomes" id="UP000199109">
    <property type="component" value="Unassembled WGS sequence"/>
</dbReference>
<dbReference type="AlphaFoldDB" id="A0A1G7B4S7"/>
<reference evidence="1 2" key="1">
    <citation type="submission" date="2016-10" db="EMBL/GenBank/DDBJ databases">
        <authorList>
            <person name="de Groot N.N."/>
        </authorList>
    </citation>
    <scope>NUCLEOTIDE SEQUENCE [LARGE SCALE GENOMIC DNA]</scope>
    <source>
        <strain evidence="1 2">DSM 23421</strain>
    </source>
</reference>
<gene>
    <name evidence="1" type="ORF">SAMN05421636_1045</name>
</gene>
<dbReference type="EMBL" id="FNAO01000004">
    <property type="protein sequence ID" value="SDE22138.1"/>
    <property type="molecule type" value="Genomic_DNA"/>
</dbReference>
<evidence type="ECO:0000313" key="1">
    <source>
        <dbReference type="EMBL" id="SDE22138.1"/>
    </source>
</evidence>
<name>A0A1G7B4S7_9FLAO</name>
<organism evidence="1 2">
    <name type="scientific">Pricia antarctica</name>
    <dbReference type="NCBI Taxonomy" id="641691"/>
    <lineage>
        <taxon>Bacteria</taxon>
        <taxon>Pseudomonadati</taxon>
        <taxon>Bacteroidota</taxon>
        <taxon>Flavobacteriia</taxon>
        <taxon>Flavobacteriales</taxon>
        <taxon>Flavobacteriaceae</taxon>
        <taxon>Pricia</taxon>
    </lineage>
</organism>
<evidence type="ECO:0000313" key="2">
    <source>
        <dbReference type="Proteomes" id="UP000199109"/>
    </source>
</evidence>
<accession>A0A1G7B4S7</accession>
<keyword evidence="2" id="KW-1185">Reference proteome</keyword>
<protein>
    <submittedName>
        <fullName evidence="1">Uncharacterized protein</fullName>
    </submittedName>
</protein>
<sequence length="37" mass="4502">MGLIRGSFRVFEKKSRKIGRVKRKSDKRNFLEWTIFS</sequence>